<dbReference type="RefSeq" id="WP_092907625.1">
    <property type="nucleotide sequence ID" value="NZ_FOZS01000008.1"/>
</dbReference>
<evidence type="ECO:0000256" key="1">
    <source>
        <dbReference type="SAM" id="MobiDB-lite"/>
    </source>
</evidence>
<sequence>MTDVDIDEVKPHIREAAQEFIESVAEDVVSEGYRIPEKEILLSNESTPDVHQISVPRELITLYSNRQDEFFRDVAEWLIDSGNAFPKDDSIDDEEIPTTVLGDPADLPSERESRVLHHENVVFNFAGDVLNYVGDVEFDEKAFNVAFENEFRPNYETGLRSYEIIIPLINFTGPRGFDSDENIPLNSDIEIHHRGTYHRVDSVSLSTLNEDTANALRTFEYNYRHRNPSDLIHSGQWVIHAEVSSSTDNTAIPHEMMDAPGEQLGKRIVTALRLFGPKKGSVGFDRAFEVSSGWQTYRLGIPEVLGLDEGEREPSLSRESYSLTEDDQEDFQNLWSQLCSDIRLDPEYELSTSLRRFNEMYVKPYPGDRLLDCMIACEGLLLRGPHPGTKRSRMSLRASLLLDEFAGIDRQEARERIKTAYEHRGKLVHEDEYLTDILNPGVDRDSQSFVHPEEYLTQLRELLANVILAYLRATSNDYSVSELNQELDNALRDASFTLGEL</sequence>
<keyword evidence="3" id="KW-1185">Reference proteome</keyword>
<evidence type="ECO:0000313" key="2">
    <source>
        <dbReference type="EMBL" id="SFT06732.1"/>
    </source>
</evidence>
<evidence type="ECO:0000313" key="3">
    <source>
        <dbReference type="Proteomes" id="UP000199199"/>
    </source>
</evidence>
<feature type="region of interest" description="Disordered" evidence="1">
    <location>
        <begin position="88"/>
        <end position="107"/>
    </location>
</feature>
<protein>
    <submittedName>
        <fullName evidence="2">Uncharacterized protein</fullName>
    </submittedName>
</protein>
<reference evidence="3" key="1">
    <citation type="submission" date="2016-10" db="EMBL/GenBank/DDBJ databases">
        <authorList>
            <person name="Varghese N."/>
            <person name="Submissions S."/>
        </authorList>
    </citation>
    <scope>NUCLEOTIDE SEQUENCE [LARGE SCALE GENOMIC DNA]</scope>
    <source>
        <strain evidence="3">DSM 22427</strain>
    </source>
</reference>
<dbReference type="AlphaFoldDB" id="A0A1I6UZ87"/>
<proteinExistence type="predicted"/>
<name>A0A1I6UZ87_9EURY</name>
<organism evidence="2 3">
    <name type="scientific">Halostagnicola kamekurae</name>
    <dbReference type="NCBI Taxonomy" id="619731"/>
    <lineage>
        <taxon>Archaea</taxon>
        <taxon>Methanobacteriati</taxon>
        <taxon>Methanobacteriota</taxon>
        <taxon>Stenosarchaea group</taxon>
        <taxon>Halobacteria</taxon>
        <taxon>Halobacteriales</taxon>
        <taxon>Natrialbaceae</taxon>
        <taxon>Halostagnicola</taxon>
    </lineage>
</organism>
<gene>
    <name evidence="2" type="ORF">SAMN04488556_4194</name>
</gene>
<dbReference type="OrthoDB" id="350185at2157"/>
<accession>A0A1I6UZ87</accession>
<dbReference type="Proteomes" id="UP000199199">
    <property type="component" value="Unassembled WGS sequence"/>
</dbReference>
<dbReference type="EMBL" id="FOZS01000008">
    <property type="protein sequence ID" value="SFT06732.1"/>
    <property type="molecule type" value="Genomic_DNA"/>
</dbReference>